<keyword evidence="4" id="KW-1185">Reference proteome</keyword>
<sequence length="437" mass="47211">MKGMFKNKVKTKVLFTLSKYLRILFAAAFVAGVLAFALVLVDADGYVPSVTVPLVGTVGPTVLLFGGVFATVLLAGGLYVLSQKHGEEATAKWLSLPIWARMVVVAFFAASLATESVLVTEILWEPLSLAYPVTIFLLSFPFVAFLTLRYVRHEAESEWVQALVVGGALAGLTAGGVVAYDTYYAAVPDYYATVAFLASWPILALALVRTFRKQREDSDPFVATVLIKSGYAQLERLESRTVAVVVGFVVALAVGVGCWQWGIDLAYAAAVALVLWPVVALAVFGHLEKKRTTLERSDLVVVTVSDREGSDARELTIRNDGDDPISLARAKIRDTEYDRYRLGVEVTIGVGERCTFDIPPSFSLEPNDVGYTLPLGYTLKQGAIAPVIYTRDGDAFALYKEDVDAEAMTSQGFDWYRAESGSATGGEPAGGEPASQD</sequence>
<evidence type="ECO:0000256" key="2">
    <source>
        <dbReference type="SAM" id="Phobius"/>
    </source>
</evidence>
<protein>
    <submittedName>
        <fullName evidence="3">Uncharacterized protein</fullName>
    </submittedName>
</protein>
<name>A0A4D6HCR1_9EURY</name>
<feature type="transmembrane region" description="Helical" evidence="2">
    <location>
        <begin position="61"/>
        <end position="81"/>
    </location>
</feature>
<dbReference type="OrthoDB" id="170367at2157"/>
<feature type="transmembrane region" description="Helical" evidence="2">
    <location>
        <begin position="190"/>
        <end position="208"/>
    </location>
</feature>
<organism evidence="3 4">
    <name type="scientific">Halapricum salinum</name>
    <dbReference type="NCBI Taxonomy" id="1457250"/>
    <lineage>
        <taxon>Archaea</taxon>
        <taxon>Methanobacteriati</taxon>
        <taxon>Methanobacteriota</taxon>
        <taxon>Stenosarchaea group</taxon>
        <taxon>Halobacteria</taxon>
        <taxon>Halobacteriales</taxon>
        <taxon>Haloarculaceae</taxon>
        <taxon>Halapricum</taxon>
    </lineage>
</organism>
<keyword evidence="2" id="KW-1133">Transmembrane helix</keyword>
<dbReference type="STRING" id="1457250.GCA_000755225_03162"/>
<dbReference type="AlphaFoldDB" id="A0A4D6HCR1"/>
<feature type="region of interest" description="Disordered" evidence="1">
    <location>
        <begin position="418"/>
        <end position="437"/>
    </location>
</feature>
<keyword evidence="2" id="KW-0812">Transmembrane</keyword>
<feature type="transmembrane region" description="Helical" evidence="2">
    <location>
        <begin position="20"/>
        <end position="41"/>
    </location>
</feature>
<accession>A0A4D6HCR1</accession>
<gene>
    <name evidence="3" type="ORF">DV733_04295</name>
</gene>
<evidence type="ECO:0000313" key="3">
    <source>
        <dbReference type="EMBL" id="QCC50507.1"/>
    </source>
</evidence>
<dbReference type="Proteomes" id="UP000296706">
    <property type="component" value="Chromosome"/>
</dbReference>
<reference evidence="3 4" key="1">
    <citation type="journal article" date="2019" name="Nat. Commun.">
        <title>A new type of DNA phosphorothioation-based antiviral system in archaea.</title>
        <authorList>
            <person name="Xiong L."/>
            <person name="Liu S."/>
            <person name="Chen S."/>
            <person name="Xiao Y."/>
            <person name="Zhu B."/>
            <person name="Gao Y."/>
            <person name="Zhang Y."/>
            <person name="Chen B."/>
            <person name="Luo J."/>
            <person name="Deng Z."/>
            <person name="Chen X."/>
            <person name="Wang L."/>
            <person name="Chen S."/>
        </authorList>
    </citation>
    <scope>NUCLEOTIDE SEQUENCE [LARGE SCALE GENOMIC DNA]</scope>
    <source>
        <strain evidence="3 4">CBA1105</strain>
    </source>
</reference>
<evidence type="ECO:0000313" key="4">
    <source>
        <dbReference type="Proteomes" id="UP000296706"/>
    </source>
</evidence>
<feature type="transmembrane region" description="Helical" evidence="2">
    <location>
        <begin position="242"/>
        <end position="262"/>
    </location>
</feature>
<feature type="transmembrane region" description="Helical" evidence="2">
    <location>
        <begin position="129"/>
        <end position="148"/>
    </location>
</feature>
<evidence type="ECO:0000256" key="1">
    <source>
        <dbReference type="SAM" id="MobiDB-lite"/>
    </source>
</evidence>
<feature type="transmembrane region" description="Helical" evidence="2">
    <location>
        <begin position="93"/>
        <end position="114"/>
    </location>
</feature>
<proteinExistence type="predicted"/>
<keyword evidence="2" id="KW-0472">Membrane</keyword>
<feature type="transmembrane region" description="Helical" evidence="2">
    <location>
        <begin position="268"/>
        <end position="287"/>
    </location>
</feature>
<feature type="transmembrane region" description="Helical" evidence="2">
    <location>
        <begin position="160"/>
        <end position="178"/>
    </location>
</feature>
<dbReference type="KEGG" id="hsn:DV733_04295"/>
<dbReference type="EMBL" id="CP031310">
    <property type="protein sequence ID" value="QCC50507.1"/>
    <property type="molecule type" value="Genomic_DNA"/>
</dbReference>